<name>A0A1M7A753_9GAMM</name>
<dbReference type="EMBL" id="FRCA01000001">
    <property type="protein sequence ID" value="SHL38501.1"/>
    <property type="molecule type" value="Genomic_DNA"/>
</dbReference>
<gene>
    <name evidence="1" type="ORF">SAMN05660971_00387</name>
</gene>
<dbReference type="AlphaFoldDB" id="A0A1M7A753"/>
<dbReference type="Proteomes" id="UP000184123">
    <property type="component" value="Unassembled WGS sequence"/>
</dbReference>
<evidence type="ECO:0000313" key="2">
    <source>
        <dbReference type="Proteomes" id="UP000184123"/>
    </source>
</evidence>
<reference evidence="1 2" key="1">
    <citation type="submission" date="2016-11" db="EMBL/GenBank/DDBJ databases">
        <authorList>
            <person name="Jaros S."/>
            <person name="Januszkiewicz K."/>
            <person name="Wedrychowicz H."/>
        </authorList>
    </citation>
    <scope>NUCLEOTIDE SEQUENCE [LARGE SCALE GENOMIC DNA]</scope>
    <source>
        <strain evidence="1 2">DSM 4740</strain>
    </source>
</reference>
<organism evidence="1 2">
    <name type="scientific">Halomonas cupida</name>
    <dbReference type="NCBI Taxonomy" id="44933"/>
    <lineage>
        <taxon>Bacteria</taxon>
        <taxon>Pseudomonadati</taxon>
        <taxon>Pseudomonadota</taxon>
        <taxon>Gammaproteobacteria</taxon>
        <taxon>Oceanospirillales</taxon>
        <taxon>Halomonadaceae</taxon>
        <taxon>Halomonas</taxon>
    </lineage>
</organism>
<proteinExistence type="predicted"/>
<accession>A0A1M7A753</accession>
<protein>
    <submittedName>
        <fullName evidence="1">Uncharacterized protein</fullName>
    </submittedName>
</protein>
<evidence type="ECO:0000313" key="1">
    <source>
        <dbReference type="EMBL" id="SHL38501.1"/>
    </source>
</evidence>
<sequence>MRGLETGTLVPFSVTNPMIRIQPPGFRWTPADEVLAFASRFVTPSRRARGGVA</sequence>
<dbReference type="STRING" id="44933.SAMN05660971_00387"/>